<dbReference type="Gene3D" id="3.30.479.30">
    <property type="entry name" value="Band 7 domain"/>
    <property type="match status" value="1"/>
</dbReference>
<reference evidence="2" key="1">
    <citation type="submission" date="2022-07" db="EMBL/GenBank/DDBJ databases">
        <authorList>
            <person name="Kouya T."/>
            <person name="Ishiyama Y."/>
        </authorList>
    </citation>
    <scope>NUCLEOTIDE SEQUENCE</scope>
    <source>
        <strain evidence="2">WR16-4</strain>
    </source>
</reference>
<name>A0A9W6B1E3_9LACO</name>
<dbReference type="SUPFAM" id="SSF117892">
    <property type="entry name" value="Band 7/SPFH domain"/>
    <property type="match status" value="1"/>
</dbReference>
<feature type="domain" description="Band 7" evidence="1">
    <location>
        <begin position="2"/>
        <end position="159"/>
    </location>
</feature>
<sequence length="273" mass="30244">MLGVKFVKQNTKGLVETFGKYSHSVNSGIHMYIPFFQKIRIVSLAMAPVSLQRYSLITRDNAEVKASVTLNYHVTDAVKYSYDNTDSVKSMEQLVRGHLRDIIGKMTLNEALGSTKQINLDLADAIGDLTNVYGINVDRVNIDELIPSPDIQKAMEQQLTADRKKQAAISQAEGESKSIELTTKAKNEAMIATAKAKAQSTKTEADAEKYRIDTIQSALGEVNDKYFQNQSINAYKSLADSDTNLVVVPSDQANQYGQVPVMKKMLEQGKDNK</sequence>
<dbReference type="RefSeq" id="WP_286135815.1">
    <property type="nucleotide sequence ID" value="NZ_BRPL01000002.1"/>
</dbReference>
<dbReference type="PANTHER" id="PTHR43327:SF10">
    <property type="entry name" value="STOMATIN-LIKE PROTEIN 2, MITOCHONDRIAL"/>
    <property type="match status" value="1"/>
</dbReference>
<organism evidence="2 3">
    <name type="scientific">Philodulcilactobacillus myokoensis</name>
    <dbReference type="NCBI Taxonomy" id="2929573"/>
    <lineage>
        <taxon>Bacteria</taxon>
        <taxon>Bacillati</taxon>
        <taxon>Bacillota</taxon>
        <taxon>Bacilli</taxon>
        <taxon>Lactobacillales</taxon>
        <taxon>Lactobacillaceae</taxon>
        <taxon>Philodulcilactobacillus</taxon>
    </lineage>
</organism>
<dbReference type="PANTHER" id="PTHR43327">
    <property type="entry name" value="STOMATIN-LIKE PROTEIN 2, MITOCHONDRIAL"/>
    <property type="match status" value="1"/>
</dbReference>
<dbReference type="InterPro" id="IPR001107">
    <property type="entry name" value="Band_7"/>
</dbReference>
<dbReference type="Pfam" id="PF01145">
    <property type="entry name" value="Band_7"/>
    <property type="match status" value="1"/>
</dbReference>
<dbReference type="CDD" id="cd08829">
    <property type="entry name" value="SPFH_paraslipin"/>
    <property type="match status" value="1"/>
</dbReference>
<dbReference type="PRINTS" id="PR00721">
    <property type="entry name" value="STOMATIN"/>
</dbReference>
<dbReference type="InterPro" id="IPR036013">
    <property type="entry name" value="Band_7/SPFH_dom_sf"/>
</dbReference>
<gene>
    <name evidence="2" type="ORF">WR164_03280</name>
</gene>
<evidence type="ECO:0000313" key="3">
    <source>
        <dbReference type="Proteomes" id="UP001144204"/>
    </source>
</evidence>
<evidence type="ECO:0000259" key="1">
    <source>
        <dbReference type="SMART" id="SM00244"/>
    </source>
</evidence>
<keyword evidence="3" id="KW-1185">Reference proteome</keyword>
<dbReference type="GO" id="GO:0016020">
    <property type="term" value="C:membrane"/>
    <property type="evidence" value="ECO:0007669"/>
    <property type="project" value="InterPro"/>
</dbReference>
<dbReference type="AlphaFoldDB" id="A0A9W6B1E3"/>
<reference evidence="2" key="2">
    <citation type="journal article" date="2023" name="PLoS ONE">
        <title>Philodulcilactobacillus myokoensis gen. nov., sp. nov., a fructophilic, acidophilic, and agar-phobic lactic acid bacterium isolated from fermented vegetable extracts.</title>
        <authorList>
            <person name="Kouya T."/>
            <person name="Ishiyama Y."/>
            <person name="Ohashi S."/>
            <person name="Kumakubo R."/>
            <person name="Yamazaki T."/>
            <person name="Otaki T."/>
        </authorList>
    </citation>
    <scope>NUCLEOTIDE SEQUENCE</scope>
    <source>
        <strain evidence="2">WR16-4</strain>
    </source>
</reference>
<protein>
    <submittedName>
        <fullName evidence="2">Membrane protein</fullName>
    </submittedName>
</protein>
<dbReference type="Proteomes" id="UP001144204">
    <property type="component" value="Unassembled WGS sequence"/>
</dbReference>
<evidence type="ECO:0000313" key="2">
    <source>
        <dbReference type="EMBL" id="GLB46349.1"/>
    </source>
</evidence>
<dbReference type="SMART" id="SM00244">
    <property type="entry name" value="PHB"/>
    <property type="match status" value="1"/>
</dbReference>
<dbReference type="EMBL" id="BRPL01000002">
    <property type="protein sequence ID" value="GLB46349.1"/>
    <property type="molecule type" value="Genomic_DNA"/>
</dbReference>
<dbReference type="InterPro" id="IPR050710">
    <property type="entry name" value="Band7/mec-2_domain"/>
</dbReference>
<accession>A0A9W6B1E3</accession>
<dbReference type="InterPro" id="IPR001972">
    <property type="entry name" value="Stomatin_HflK_fam"/>
</dbReference>
<proteinExistence type="predicted"/>
<comment type="caution">
    <text evidence="2">The sequence shown here is derived from an EMBL/GenBank/DDBJ whole genome shotgun (WGS) entry which is preliminary data.</text>
</comment>